<proteinExistence type="predicted"/>
<evidence type="ECO:0000313" key="2">
    <source>
        <dbReference type="EMBL" id="QJB03655.1"/>
    </source>
</evidence>
<dbReference type="EMBL" id="MT143855">
    <property type="protein sequence ID" value="QJB03655.1"/>
    <property type="molecule type" value="Genomic_DNA"/>
</dbReference>
<dbReference type="AlphaFoldDB" id="A0A6M3LX95"/>
<dbReference type="InterPro" id="IPR036390">
    <property type="entry name" value="WH_DNA-bd_sf"/>
</dbReference>
<reference evidence="1" key="1">
    <citation type="submission" date="2020-03" db="EMBL/GenBank/DDBJ databases">
        <title>The deep terrestrial virosphere.</title>
        <authorList>
            <person name="Holmfeldt K."/>
            <person name="Nilsson E."/>
            <person name="Simone D."/>
            <person name="Lopez-Fernandez M."/>
            <person name="Wu X."/>
            <person name="de Brujin I."/>
            <person name="Lundin D."/>
            <person name="Andersson A."/>
            <person name="Bertilsson S."/>
            <person name="Dopson M."/>
        </authorList>
    </citation>
    <scope>NUCLEOTIDE SEQUENCE</scope>
    <source>
        <strain evidence="1">MM171A00774</strain>
        <strain evidence="2">MM171B00591</strain>
    </source>
</reference>
<dbReference type="SUPFAM" id="SSF46785">
    <property type="entry name" value="Winged helix' DNA-binding domain"/>
    <property type="match status" value="1"/>
</dbReference>
<name>A0A6M3LX95_9ZZZZ</name>
<organism evidence="1">
    <name type="scientific">viral metagenome</name>
    <dbReference type="NCBI Taxonomy" id="1070528"/>
    <lineage>
        <taxon>unclassified sequences</taxon>
        <taxon>metagenomes</taxon>
        <taxon>organismal metagenomes</taxon>
    </lineage>
</organism>
<accession>A0A6M3LX95</accession>
<evidence type="ECO:0000313" key="1">
    <source>
        <dbReference type="EMBL" id="QJA99937.1"/>
    </source>
</evidence>
<dbReference type="EMBL" id="MT143674">
    <property type="protein sequence ID" value="QJA99937.1"/>
    <property type="molecule type" value="Genomic_DNA"/>
</dbReference>
<gene>
    <name evidence="1" type="ORF">MM171A00774_0023</name>
    <name evidence="2" type="ORF">MM171B00591_0015</name>
</gene>
<protein>
    <submittedName>
        <fullName evidence="1">Uncharacterized protein</fullName>
    </submittedName>
</protein>
<sequence>MRTLSCDESSPIDDIVWAFKLLLDKCDNNSTHIVLSKLRRIFGSKAVSELFTYFCLHGAATGWEIQRELKMAEATAYRALKQLSSLGFIVPALKVSKIRQSKGGPRPTVWALEGASQEEVARAYHDMRESRREADK</sequence>